<dbReference type="Gene3D" id="1.50.10.20">
    <property type="match status" value="1"/>
</dbReference>
<protein>
    <submittedName>
        <fullName evidence="1">Unannotated protein</fullName>
    </submittedName>
</protein>
<organism evidence="1">
    <name type="scientific">freshwater metagenome</name>
    <dbReference type="NCBI Taxonomy" id="449393"/>
    <lineage>
        <taxon>unclassified sequences</taxon>
        <taxon>metagenomes</taxon>
        <taxon>ecological metagenomes</taxon>
    </lineage>
</organism>
<dbReference type="SUPFAM" id="SSF48239">
    <property type="entry name" value="Terpenoid cyclases/Protein prenyltransferases"/>
    <property type="match status" value="1"/>
</dbReference>
<dbReference type="InterPro" id="IPR008930">
    <property type="entry name" value="Terpenoid_cyclase/PrenylTrfase"/>
</dbReference>
<accession>A0A6J6HMS7</accession>
<dbReference type="AlphaFoldDB" id="A0A6J6HMS7"/>
<gene>
    <name evidence="1" type="ORF">UFOPK1855_00645</name>
</gene>
<reference evidence="1" key="1">
    <citation type="submission" date="2020-05" db="EMBL/GenBank/DDBJ databases">
        <authorList>
            <person name="Chiriac C."/>
            <person name="Salcher M."/>
            <person name="Ghai R."/>
            <person name="Kavagutti S V."/>
        </authorList>
    </citation>
    <scope>NUCLEOTIDE SEQUENCE</scope>
</reference>
<name>A0A6J6HMS7_9ZZZZ</name>
<proteinExistence type="predicted"/>
<dbReference type="EMBL" id="CAEZUW010000094">
    <property type="protein sequence ID" value="CAB4615142.1"/>
    <property type="molecule type" value="Genomic_DNA"/>
</dbReference>
<sequence>MFETKSGLRVIAAIVTAAVLLLGVAPANAANPYSKTLAFLKGKFVNGQFIEGFTPGVADFGFTLEGILQRKALGDSTSGLAKAVAYNLENTSVTGTTAKRGGYLFDAEGNLKLGTAGKFAFVSKVVSAKNGPLRAAVVKAIVNKIDATSDLPASYNTYDRAWAVLALDANGYESQATVLAAKLVKQQRVDGGFNDGYDTSASSADGTGIVLQAFASVKGQGITAHKSAIAASITKAVNYLRRTLVTRDHYEAYGDFNTNSTGYAGQGLIAVGKAHAPIKTWLVSKLAADGGIQSAWSAGAGDVYATAQAAIVLTGKSYVDLLGK</sequence>
<evidence type="ECO:0000313" key="1">
    <source>
        <dbReference type="EMBL" id="CAB4615142.1"/>
    </source>
</evidence>